<dbReference type="AlphaFoldDB" id="A0A4Z1B0Q3"/>
<dbReference type="Pfam" id="PF05572">
    <property type="entry name" value="Peptidase_M43"/>
    <property type="match status" value="1"/>
</dbReference>
<keyword evidence="5" id="KW-1185">Reference proteome</keyword>
<feature type="domain" description="GEVED" evidence="3">
    <location>
        <begin position="431"/>
        <end position="514"/>
    </location>
</feature>
<comment type="caution">
    <text evidence="4">The sequence shown here is derived from an EMBL/GenBank/DDBJ whole genome shotgun (WGS) entry which is preliminary data.</text>
</comment>
<organism evidence="4 5">
    <name type="scientific">Empedobacter tilapiae</name>
    <dbReference type="NCBI Taxonomy" id="2491114"/>
    <lineage>
        <taxon>Bacteria</taxon>
        <taxon>Pseudomonadati</taxon>
        <taxon>Bacteroidota</taxon>
        <taxon>Flavobacteriia</taxon>
        <taxon>Flavobacteriales</taxon>
        <taxon>Weeksellaceae</taxon>
        <taxon>Empedobacter</taxon>
    </lineage>
</organism>
<evidence type="ECO:0000259" key="3">
    <source>
        <dbReference type="Pfam" id="PF20009"/>
    </source>
</evidence>
<dbReference type="RefSeq" id="WP_135835590.1">
    <property type="nucleotide sequence ID" value="NZ_SRPE01000006.1"/>
</dbReference>
<reference evidence="4 5" key="1">
    <citation type="submission" date="2019-03" db="EMBL/GenBank/DDBJ databases">
        <title>Empedobacter tilapiae sp. nov., isolated from an intestine of Nile tilapia Oreochromis niloticus.</title>
        <authorList>
            <person name="Kim Y.-O."/>
            <person name="Yoon J.-H."/>
        </authorList>
    </citation>
    <scope>NUCLEOTIDE SEQUENCE [LARGE SCALE GENOMIC DNA]</scope>
    <source>
        <strain evidence="4 5">MRS2</strain>
    </source>
</reference>
<proteinExistence type="predicted"/>
<dbReference type="Pfam" id="PF20009">
    <property type="entry name" value="GEVED"/>
    <property type="match status" value="1"/>
</dbReference>
<dbReference type="InterPro" id="IPR008754">
    <property type="entry name" value="Peptidase_M43"/>
</dbReference>
<gene>
    <name evidence="4" type="ORF">E4J94_09550</name>
</gene>
<dbReference type="InterPro" id="IPR045474">
    <property type="entry name" value="GEVED"/>
</dbReference>
<feature type="domain" description="Peptidase M43 pregnancy-associated plasma-A" evidence="2">
    <location>
        <begin position="177"/>
        <end position="334"/>
    </location>
</feature>
<evidence type="ECO:0000256" key="1">
    <source>
        <dbReference type="SAM" id="SignalP"/>
    </source>
</evidence>
<accession>A0A4Z1B0Q3</accession>
<dbReference type="SUPFAM" id="SSF55486">
    <property type="entry name" value="Metalloproteases ('zincins'), catalytic domain"/>
    <property type="match status" value="1"/>
</dbReference>
<evidence type="ECO:0000259" key="2">
    <source>
        <dbReference type="Pfam" id="PF05572"/>
    </source>
</evidence>
<protein>
    <submittedName>
        <fullName evidence="4">Uncharacterized protein</fullName>
    </submittedName>
</protein>
<sequence length="1051" mass="117676">MKRNLLYFKLFSFLLISSNYVNAQQSKIWTCSADEIREDMFKQNPDLKKIYETKQEEFRVLKKTELNGRKELKANQIIEIPIVIHVLNDGTGKYTPTDSQIHNWIARANAIFDGTAQDIKGPDEGGTTLPIRLVLAKRSPANTTTNGIINHDLSNNSTYVNYGVNGKGLTNQYLNDTYNWDSNSYYNIYITNMIDGVNPSNTTGAYTAGFAYYPGGGLDLSVMLYHVAINNIDTTFAHEMMHAFNVAHPFNGGDGNGVNCGSLTNDEIEDTQNIRSGLFFGNPNNSFNQYKTYPTIYQTINDCSNTPFDHTLVNMMNYGRNLDRFTPGQGDRALDAIYFFRSSFLTSLALVEPTTINNIPIESCQVQGNIGHLNFDKVEFNTLSKKGINYKVYNDYSKSNNINTAYITEVTEGQNYQLNITTRANPNIRKVFVYIDYNGNGIFEANEVALSNHDLANNIIDISTNINIPTTALKNTPLRMRVVGDLSNIYNGYQHITYGACDSRVAGQVEDFTIIVKEASSTIWNGTTWSTGEPTETKEAIVRGDLILNSTEKIITNKFTLESGSVKLNNYSTIISPIIENKLSADKFIVTGNNSGLLQRGNNTSTIGEFTIIQESSPMIFNDAALWSSPVKNQNLKDFSPNTLLKRFYKYNETTNKFASLFVYDELYPNSDLKNPATYNFEPGVGYHIRVGTDFPTTKPGKTYVGKFIGELNSGVFNVNVTKNNFGYNLIGNPYPAPIIADNILNNNPSINALYFWTQESPLTANGYASNNYASYTLAGGVQAAAGGKIPNGNIAIGQGFFVEMNTANSLFLHNNFTGWNDQAIFHKNEEAIKRIRLNLFENTIAKNQILISYMANATNGFDNQIDGKINRMFNGSTLYSIIDGSTEKYVIQGRAPFKTDDSVKLGFEAKENATYTIKLNNTENLDNQSIFLKDKTLNQIIDLTKDYYTFDSQSGIYNDRFEIIYTNKTLTTNELNKQNVQLFIDNGAITLKSPKEINFIEVYDISGRKVLEKNTSSKQVVLSELKKNNQILLIKVSTTDSKTLTIKTVF</sequence>
<feature type="chain" id="PRO_5021472629" evidence="1">
    <location>
        <begin position="24"/>
        <end position="1051"/>
    </location>
</feature>
<dbReference type="Gene3D" id="3.40.390.10">
    <property type="entry name" value="Collagenase (Catalytic Domain)"/>
    <property type="match status" value="1"/>
</dbReference>
<dbReference type="InterPro" id="IPR024079">
    <property type="entry name" value="MetalloPept_cat_dom_sf"/>
</dbReference>
<evidence type="ECO:0000313" key="4">
    <source>
        <dbReference type="EMBL" id="TGN26683.1"/>
    </source>
</evidence>
<dbReference type="GO" id="GO:0008237">
    <property type="term" value="F:metallopeptidase activity"/>
    <property type="evidence" value="ECO:0007669"/>
    <property type="project" value="InterPro"/>
</dbReference>
<dbReference type="OrthoDB" id="6385856at2"/>
<keyword evidence="1" id="KW-0732">Signal</keyword>
<feature type="signal peptide" evidence="1">
    <location>
        <begin position="1"/>
        <end position="23"/>
    </location>
</feature>
<evidence type="ECO:0000313" key="5">
    <source>
        <dbReference type="Proteomes" id="UP000297998"/>
    </source>
</evidence>
<dbReference type="EMBL" id="SRPE01000006">
    <property type="protein sequence ID" value="TGN26683.1"/>
    <property type="molecule type" value="Genomic_DNA"/>
</dbReference>
<name>A0A4Z1B0Q3_9FLAO</name>
<dbReference type="Proteomes" id="UP000297998">
    <property type="component" value="Unassembled WGS sequence"/>
</dbReference>